<evidence type="ECO:0000313" key="4">
    <source>
        <dbReference type="EMBL" id="TMR36195.1"/>
    </source>
</evidence>
<dbReference type="InterPro" id="IPR049484">
    <property type="entry name" value="Rv0078-like_C"/>
</dbReference>
<comment type="caution">
    <text evidence="4">The sequence shown here is derived from an EMBL/GenBank/DDBJ whole genome shotgun (WGS) entry which is preliminary data.</text>
</comment>
<feature type="domain" description="HTH tetR-type" evidence="3">
    <location>
        <begin position="13"/>
        <end position="73"/>
    </location>
</feature>
<organism evidence="4 5">
    <name type="scientific">Nonomuraea zeae</name>
    <dbReference type="NCBI Taxonomy" id="1642303"/>
    <lineage>
        <taxon>Bacteria</taxon>
        <taxon>Bacillati</taxon>
        <taxon>Actinomycetota</taxon>
        <taxon>Actinomycetes</taxon>
        <taxon>Streptosporangiales</taxon>
        <taxon>Streptosporangiaceae</taxon>
        <taxon>Nonomuraea</taxon>
    </lineage>
</organism>
<dbReference type="RefSeq" id="WP_138689610.1">
    <property type="nucleotide sequence ID" value="NZ_JBHSAZ010000026.1"/>
</dbReference>
<dbReference type="SUPFAM" id="SSF48498">
    <property type="entry name" value="Tetracyclin repressor-like, C-terminal domain"/>
    <property type="match status" value="1"/>
</dbReference>
<dbReference type="Pfam" id="PF21351">
    <property type="entry name" value="TetR_C_41"/>
    <property type="match status" value="1"/>
</dbReference>
<proteinExistence type="predicted"/>
<dbReference type="Pfam" id="PF00440">
    <property type="entry name" value="TetR_N"/>
    <property type="match status" value="1"/>
</dbReference>
<reference evidence="4 5" key="1">
    <citation type="submission" date="2019-05" db="EMBL/GenBank/DDBJ databases">
        <title>Draft genome sequence of Nonomuraea zeae DSM 100528.</title>
        <authorList>
            <person name="Saricaoglu S."/>
            <person name="Isik K."/>
        </authorList>
    </citation>
    <scope>NUCLEOTIDE SEQUENCE [LARGE SCALE GENOMIC DNA]</scope>
    <source>
        <strain evidence="4 5">DSM 100528</strain>
    </source>
</reference>
<dbReference type="Gene3D" id="1.10.357.10">
    <property type="entry name" value="Tetracycline Repressor, domain 2"/>
    <property type="match status" value="1"/>
</dbReference>
<keyword evidence="5" id="KW-1185">Reference proteome</keyword>
<dbReference type="InterPro" id="IPR036271">
    <property type="entry name" value="Tet_transcr_reg_TetR-rel_C_sf"/>
</dbReference>
<evidence type="ECO:0000313" key="5">
    <source>
        <dbReference type="Proteomes" id="UP000306628"/>
    </source>
</evidence>
<dbReference type="AlphaFoldDB" id="A0A5S4GTC4"/>
<dbReference type="SUPFAM" id="SSF46689">
    <property type="entry name" value="Homeodomain-like"/>
    <property type="match status" value="1"/>
</dbReference>
<dbReference type="InterPro" id="IPR009057">
    <property type="entry name" value="Homeodomain-like_sf"/>
</dbReference>
<gene>
    <name evidence="4" type="ORF">ETD85_11330</name>
</gene>
<dbReference type="Proteomes" id="UP000306628">
    <property type="component" value="Unassembled WGS sequence"/>
</dbReference>
<dbReference type="InterPro" id="IPR001647">
    <property type="entry name" value="HTH_TetR"/>
</dbReference>
<sequence>MVTSRSRRRLSPEARRSELIDAAIRLLESRQDVSNWVQAVTAEADAAKGTFYVYFSSWEEMLAAVRDRVLRDYVDRFHQLAESTEPIDWWATLDAECAAAVGVISQPGGLHDAVFHFGSAAAPVDEGLDVIAAIARALRRGMAEGAFRPVDPRIAATFLFTVLHGAGDAIAAGDQPERWLAAVHDLTRHWLAAPPGGGAADTP</sequence>
<evidence type="ECO:0000256" key="1">
    <source>
        <dbReference type="ARBA" id="ARBA00023125"/>
    </source>
</evidence>
<dbReference type="PROSITE" id="PS50977">
    <property type="entry name" value="HTH_TETR_2"/>
    <property type="match status" value="1"/>
</dbReference>
<protein>
    <submittedName>
        <fullName evidence="4">TetR/AcrR family transcriptional regulator</fullName>
    </submittedName>
</protein>
<name>A0A5S4GTC4_9ACTN</name>
<dbReference type="OrthoDB" id="3218408at2"/>
<keyword evidence="1 2" id="KW-0238">DNA-binding</keyword>
<evidence type="ECO:0000256" key="2">
    <source>
        <dbReference type="PROSITE-ProRule" id="PRU00335"/>
    </source>
</evidence>
<feature type="DNA-binding region" description="H-T-H motif" evidence="2">
    <location>
        <begin position="36"/>
        <end position="55"/>
    </location>
</feature>
<evidence type="ECO:0000259" key="3">
    <source>
        <dbReference type="PROSITE" id="PS50977"/>
    </source>
</evidence>
<dbReference type="GO" id="GO:0003677">
    <property type="term" value="F:DNA binding"/>
    <property type="evidence" value="ECO:0007669"/>
    <property type="project" value="UniProtKB-UniRule"/>
</dbReference>
<accession>A0A5S4GTC4</accession>
<dbReference type="EMBL" id="VCKX01000026">
    <property type="protein sequence ID" value="TMR36195.1"/>
    <property type="molecule type" value="Genomic_DNA"/>
</dbReference>